<gene>
    <name evidence="1" type="ORF">RS86_03848</name>
</gene>
<reference evidence="1 2" key="1">
    <citation type="submission" date="2015-02" db="EMBL/GenBank/DDBJ databases">
        <title>Draft genome sequences of ten Microbacterium spp. with emphasis on heavy metal contaminated environments.</title>
        <authorList>
            <person name="Corretto E."/>
        </authorList>
    </citation>
    <scope>NUCLEOTIDE SEQUENCE [LARGE SCALE GENOMIC DNA]</scope>
    <source>
        <strain evidence="1 2">ARN176</strain>
    </source>
</reference>
<sequence>MRLSAMRAPTRLALVVQTLTVQDAVELAVVERNGFIESRHIGAAVVLSPEGEVVVRHGNSDALVLPRSSLKPLQAIACLTAGAPLEGEQLGLATASHNGTDRHVAVVREILAAGGLTEDDLGCPADWPGDSATRDELVRDHAGKARIRMNCSGKHATMLRACIANGWPTAGYLDLDHPLQVHIKDVVERLSGERIAATAIDGCGAPVHAITLTGLARAVHRIGTASERSPFALHRVAGALVRTVRENPWTIEGPGRPDTIAIEKLGVFAKHGAEGVMVMVAPNGATVALKMLDGSGRAATIVAATLLARAGALTDAQVESLASALPLAVLGGGSGVGAIRPGAGI</sequence>
<organism evidence="1 2">
    <name type="scientific">Microbacterium azadirachtae</name>
    <dbReference type="NCBI Taxonomy" id="582680"/>
    <lineage>
        <taxon>Bacteria</taxon>
        <taxon>Bacillati</taxon>
        <taxon>Actinomycetota</taxon>
        <taxon>Actinomycetes</taxon>
        <taxon>Micrococcales</taxon>
        <taxon>Microbacteriaceae</taxon>
        <taxon>Microbacterium</taxon>
    </lineage>
</organism>
<evidence type="ECO:0000313" key="1">
    <source>
        <dbReference type="EMBL" id="KJL30903.1"/>
    </source>
</evidence>
<dbReference type="PATRIC" id="fig|582680.6.peg.3935"/>
<dbReference type="EMBL" id="JYIX01000040">
    <property type="protein sequence ID" value="KJL30903.1"/>
    <property type="molecule type" value="Genomic_DNA"/>
</dbReference>
<dbReference type="PANTHER" id="PTHR42110">
    <property type="entry name" value="L-ASPARAGINASE, PUTATIVE (AFU_ORTHOLOGUE AFUA_3G11890)-RELATED"/>
    <property type="match status" value="1"/>
</dbReference>
<dbReference type="AlphaFoldDB" id="A0A0F0LCN2"/>
<dbReference type="STRING" id="582680.RS86_03848"/>
<dbReference type="PANTHER" id="PTHR42110:SF1">
    <property type="entry name" value="L-ASPARAGINASE, PUTATIVE (AFU_ORTHOLOGUE AFUA_3G11890)-RELATED"/>
    <property type="match status" value="1"/>
</dbReference>
<dbReference type="InterPro" id="IPR010349">
    <property type="entry name" value="Asparaginase_II"/>
</dbReference>
<proteinExistence type="predicted"/>
<accession>A0A0F0LCN2</accession>
<protein>
    <submittedName>
        <fullName evidence="1">L-asparaginase II</fullName>
    </submittedName>
</protein>
<comment type="caution">
    <text evidence="1">The sequence shown here is derived from an EMBL/GenBank/DDBJ whole genome shotgun (WGS) entry which is preliminary data.</text>
</comment>
<evidence type="ECO:0000313" key="2">
    <source>
        <dbReference type="Proteomes" id="UP000033740"/>
    </source>
</evidence>
<dbReference type="Pfam" id="PF06089">
    <property type="entry name" value="Asparaginase_II"/>
    <property type="match status" value="1"/>
</dbReference>
<name>A0A0F0LCN2_9MICO</name>
<keyword evidence="2" id="KW-1185">Reference proteome</keyword>
<dbReference type="Proteomes" id="UP000033740">
    <property type="component" value="Unassembled WGS sequence"/>
</dbReference>